<name>A0ABZ2HLV6_9MICO</name>
<dbReference type="EMBL" id="CP146240">
    <property type="protein sequence ID" value="WWS83557.1"/>
    <property type="molecule type" value="Genomic_DNA"/>
</dbReference>
<dbReference type="Proteomes" id="UP001377573">
    <property type="component" value="Chromosome"/>
</dbReference>
<protein>
    <submittedName>
        <fullName evidence="1">YbaB/EbfC family nucleoid-associated protein</fullName>
    </submittedName>
</protein>
<proteinExistence type="predicted"/>
<keyword evidence="2" id="KW-1185">Reference proteome</keyword>
<sequence length="137" mass="14434">MTDTFDWSDPVATRARIEQQVKDAERRAAQAAQVRDDIAGVREQATSPGRDVTVTVDASGRLADVALTDAALQRSPAALGALIVTLAATAQKAAGARAVEIAAEAFGAEDAAVAHLREEIAELPDPSQDGRPQIEYR</sequence>
<evidence type="ECO:0000313" key="2">
    <source>
        <dbReference type="Proteomes" id="UP001377573"/>
    </source>
</evidence>
<dbReference type="RefSeq" id="WP_025103776.1">
    <property type="nucleotide sequence ID" value="NZ_CP064873.1"/>
</dbReference>
<reference evidence="1 2" key="1">
    <citation type="submission" date="2024-02" db="EMBL/GenBank/DDBJ databases">
        <authorList>
            <person name="Alasadi S."/>
            <person name="Hussein S.A."/>
        </authorList>
    </citation>
    <scope>NUCLEOTIDE SEQUENCE [LARGE SCALE GENOMIC DNA]</scope>
    <source>
        <strain evidence="1 2">GJ_SRA_44_2022</strain>
    </source>
</reference>
<evidence type="ECO:0000313" key="1">
    <source>
        <dbReference type="EMBL" id="WWS83557.1"/>
    </source>
</evidence>
<organism evidence="1 2">
    <name type="scientific">Microbacterium paraoxydans</name>
    <dbReference type="NCBI Taxonomy" id="199592"/>
    <lineage>
        <taxon>Bacteria</taxon>
        <taxon>Bacillati</taxon>
        <taxon>Actinomycetota</taxon>
        <taxon>Actinomycetes</taxon>
        <taxon>Micrococcales</taxon>
        <taxon>Microbacteriaceae</taxon>
        <taxon>Microbacterium</taxon>
    </lineage>
</organism>
<accession>A0ABZ2HLV6</accession>
<dbReference type="Gene3D" id="3.30.1310.10">
    <property type="entry name" value="Nucleoid-associated protein YbaB-like domain"/>
    <property type="match status" value="1"/>
</dbReference>
<dbReference type="InterPro" id="IPR036894">
    <property type="entry name" value="YbaB-like_sf"/>
</dbReference>
<dbReference type="Pfam" id="PF02575">
    <property type="entry name" value="YbaB_DNA_bd"/>
    <property type="match status" value="1"/>
</dbReference>
<dbReference type="SUPFAM" id="SSF82607">
    <property type="entry name" value="YbaB-like"/>
    <property type="match status" value="1"/>
</dbReference>
<gene>
    <name evidence="1" type="ORF">V8Z62_09540</name>
</gene>
<dbReference type="InterPro" id="IPR004401">
    <property type="entry name" value="YbaB/EbfC"/>
</dbReference>